<dbReference type="eggNOG" id="ENOG502RR7J">
    <property type="taxonomic scope" value="Eukaryota"/>
</dbReference>
<dbReference type="OrthoDB" id="424974at2759"/>
<feature type="region of interest" description="Disordered" evidence="3">
    <location>
        <begin position="265"/>
        <end position="291"/>
    </location>
</feature>
<evidence type="ECO:0000256" key="1">
    <source>
        <dbReference type="ARBA" id="ARBA00004123"/>
    </source>
</evidence>
<sequence length="953" mass="103108">MKLLIWIESDTWDTWGKAGKDSSGSVGTVVSVTSAQGFIGGVKVGVPDESGGGLEYLLRPQARSQGQAEVGISALAQSPGQLDHLVLPLPPVPPVPRTAALPRLSARHQYTRHKPQSTTQVLTTDPTRPPPTYLPPYLLSIFLIQQPAVLAPRLPAINSDSNNGPPSPRPEQEEAASHTPQLRGVPSHQIEILSDTHTAERHTPDSADNNQVTDHGRAARLAHICPNQVSKITQPKSVTIAELTARVKYLEESLRRNGLAHELTASEAPSVTAPNASLSPPNMPSSLPGSSRSAVEMAAMLGHMALGHIPTKRHAGMGTTAFYLSSPEQSEDEGSEDERRGSNLWKPPWGRSTGVSLTGKGHLPGVLLDRCRIMLPSRRAAKDMFNTFFEVTSWRIQPMTPAFFDTVLASVYDSSEGAHPHDLAVLFATMAMTMLFDEAASGAAQGFQAKDYHETAYSCLQAGNFYTETSLSSLICLHLLGSFLINSDDKRLPDGIFPITGLGVRLAIIAGYHRDKETAHAGTRPEEADWRRRIWHELLALERVHCLTALLPGSIAHDHYDTPYPSDAHKEGYFVWKWNLGVHMQRVHDFWTRVETPDLNNIDAGLRRLLHSLPAHLRCSSFPIEAFPLVRPGAPAVVVSPPPASAASPGSSDYTTTLSAERLLHQQYRMATHICMVFFYLHRPIFMRAMATGDPSCELSVRTIIEVCERMLQLVRGILNQDGSMARWFSFAADLFSVLLCQAVLVVKTTEAHLVPQRLGVLEEGLAILEWTVKLRPNSKNRALTQRMRRVVAKAREALAASGLGASPNHVEVERVEFQPGLGVLPLHSLGFPPTAFALPHQSFQPELLSNAGNSNSARVNPLGNGNGAAPGGPGGPGGAVTGGVAAQMGNGVHGAKQHTPSDSSPQDMAEDAAQTANDENFEAWLAMLFPPGTGEMPVVDPALLDAWAAQQS</sequence>
<feature type="region of interest" description="Disordered" evidence="3">
    <location>
        <begin position="849"/>
        <end position="915"/>
    </location>
</feature>
<comment type="subcellular location">
    <subcellularLocation>
        <location evidence="1">Nucleus</location>
    </subcellularLocation>
</comment>
<feature type="region of interest" description="Disordered" evidence="3">
    <location>
        <begin position="155"/>
        <end position="185"/>
    </location>
</feature>
<dbReference type="GO" id="GO:0006351">
    <property type="term" value="P:DNA-templated transcription"/>
    <property type="evidence" value="ECO:0007669"/>
    <property type="project" value="InterPro"/>
</dbReference>
<dbReference type="InterPro" id="IPR050613">
    <property type="entry name" value="Sec_Metabolite_Reg"/>
</dbReference>
<organism evidence="5 6">
    <name type="scientific">Trichosporon asahii var. asahii (strain CBS 8904)</name>
    <name type="common">Yeast</name>
    <dbReference type="NCBI Taxonomy" id="1220162"/>
    <lineage>
        <taxon>Eukaryota</taxon>
        <taxon>Fungi</taxon>
        <taxon>Dikarya</taxon>
        <taxon>Basidiomycota</taxon>
        <taxon>Agaricomycotina</taxon>
        <taxon>Tremellomycetes</taxon>
        <taxon>Trichosporonales</taxon>
        <taxon>Trichosporonaceae</taxon>
        <taxon>Trichosporon</taxon>
    </lineage>
</organism>
<keyword evidence="6" id="KW-1185">Reference proteome</keyword>
<gene>
    <name evidence="5" type="ORF">A1Q2_01510</name>
</gene>
<dbReference type="InParanoid" id="K1WTG5"/>
<dbReference type="InterPro" id="IPR007219">
    <property type="entry name" value="XnlR_reg_dom"/>
</dbReference>
<dbReference type="GO" id="GO:0005634">
    <property type="term" value="C:nucleus"/>
    <property type="evidence" value="ECO:0007669"/>
    <property type="project" value="UniProtKB-SubCell"/>
</dbReference>
<feature type="compositionally biased region" description="Low complexity" evidence="3">
    <location>
        <begin position="273"/>
        <end position="291"/>
    </location>
</feature>
<evidence type="ECO:0000256" key="2">
    <source>
        <dbReference type="ARBA" id="ARBA00023242"/>
    </source>
</evidence>
<feature type="region of interest" description="Disordered" evidence="3">
    <location>
        <begin position="106"/>
        <end position="129"/>
    </location>
</feature>
<dbReference type="EMBL" id="AMBO01000233">
    <property type="protein sequence ID" value="EKD04164.1"/>
    <property type="molecule type" value="Genomic_DNA"/>
</dbReference>
<feature type="region of interest" description="Disordered" evidence="3">
    <location>
        <begin position="326"/>
        <end position="351"/>
    </location>
</feature>
<dbReference type="AlphaFoldDB" id="K1WTG5"/>
<proteinExistence type="predicted"/>
<dbReference type="PANTHER" id="PTHR31001:SF56">
    <property type="entry name" value="ZN(2)-C6 FUNGAL-TYPE DOMAIN-CONTAINING PROTEIN"/>
    <property type="match status" value="1"/>
</dbReference>
<feature type="compositionally biased region" description="Basic residues" evidence="3">
    <location>
        <begin position="106"/>
        <end position="115"/>
    </location>
</feature>
<dbReference type="HOGENOM" id="CLU_313128_0_0_1"/>
<dbReference type="GO" id="GO:0003677">
    <property type="term" value="F:DNA binding"/>
    <property type="evidence" value="ECO:0007669"/>
    <property type="project" value="InterPro"/>
</dbReference>
<protein>
    <recommendedName>
        <fullName evidence="4">Xylanolytic transcriptional activator regulatory domain-containing protein</fullName>
    </recommendedName>
</protein>
<feature type="domain" description="Xylanolytic transcriptional activator regulatory" evidence="4">
    <location>
        <begin position="496"/>
        <end position="571"/>
    </location>
</feature>
<dbReference type="GO" id="GO:0008270">
    <property type="term" value="F:zinc ion binding"/>
    <property type="evidence" value="ECO:0007669"/>
    <property type="project" value="InterPro"/>
</dbReference>
<dbReference type="PANTHER" id="PTHR31001">
    <property type="entry name" value="UNCHARACTERIZED TRANSCRIPTIONAL REGULATORY PROTEIN"/>
    <property type="match status" value="1"/>
</dbReference>
<evidence type="ECO:0000313" key="6">
    <source>
        <dbReference type="Proteomes" id="UP000006757"/>
    </source>
</evidence>
<reference evidence="5 6" key="1">
    <citation type="journal article" date="2012" name="Eukaryot. Cell">
        <title>Genome sequence of the Trichosporon asahii environmental strain CBS 8904.</title>
        <authorList>
            <person name="Yang R.Y."/>
            <person name="Li H.T."/>
            <person name="Zhu H."/>
            <person name="Zhou G.P."/>
            <person name="Wang M."/>
            <person name="Wang L."/>
        </authorList>
    </citation>
    <scope>NUCLEOTIDE SEQUENCE [LARGE SCALE GENOMIC DNA]</scope>
    <source>
        <strain evidence="5 6">CBS 8904</strain>
    </source>
</reference>
<evidence type="ECO:0000256" key="3">
    <source>
        <dbReference type="SAM" id="MobiDB-lite"/>
    </source>
</evidence>
<accession>K1WTG5</accession>
<dbReference type="SMART" id="SM00906">
    <property type="entry name" value="Fungal_trans"/>
    <property type="match status" value="1"/>
</dbReference>
<dbReference type="Pfam" id="PF04082">
    <property type="entry name" value="Fungal_trans"/>
    <property type="match status" value="1"/>
</dbReference>
<feature type="compositionally biased region" description="Gly residues" evidence="3">
    <location>
        <begin position="865"/>
        <end position="882"/>
    </location>
</feature>
<dbReference type="CDD" id="cd12148">
    <property type="entry name" value="fungal_TF_MHR"/>
    <property type="match status" value="1"/>
</dbReference>
<keyword evidence="2" id="KW-0539">Nucleus</keyword>
<name>K1WTG5_TRIAC</name>
<comment type="caution">
    <text evidence="5">The sequence shown here is derived from an EMBL/GenBank/DDBJ whole genome shotgun (WGS) entry which is preliminary data.</text>
</comment>
<evidence type="ECO:0000259" key="4">
    <source>
        <dbReference type="SMART" id="SM00906"/>
    </source>
</evidence>
<evidence type="ECO:0000313" key="5">
    <source>
        <dbReference type="EMBL" id="EKD04164.1"/>
    </source>
</evidence>
<dbReference type="Proteomes" id="UP000006757">
    <property type="component" value="Unassembled WGS sequence"/>
</dbReference>